<proteinExistence type="predicted"/>
<accession>A0A023DHY8</accession>
<protein>
    <recommendedName>
        <fullName evidence="3">Histidine kinase/HSP90-like ATPase domain-containing protein</fullName>
    </recommendedName>
</protein>
<dbReference type="EMBL" id="BAWO01000047">
    <property type="protein sequence ID" value="GAJ40621.1"/>
    <property type="molecule type" value="Genomic_DNA"/>
</dbReference>
<gene>
    <name evidence="1" type="ORF">GCA01S_047_00440</name>
</gene>
<sequence>MMGGTIGVESKLGEGSDFWVSLPVMKGDRHVGSRSNSIDLNEERLSKIGRKNLR</sequence>
<dbReference type="Proteomes" id="UP000023561">
    <property type="component" value="Unassembled WGS sequence"/>
</dbReference>
<evidence type="ECO:0008006" key="3">
    <source>
        <dbReference type="Google" id="ProtNLM"/>
    </source>
</evidence>
<dbReference type="AlphaFoldDB" id="A0A023DHY8"/>
<organism evidence="1 2">
    <name type="scientific">Parageobacillus caldoxylosilyticus NBRC 107762</name>
    <dbReference type="NCBI Taxonomy" id="1220594"/>
    <lineage>
        <taxon>Bacteria</taxon>
        <taxon>Bacillati</taxon>
        <taxon>Bacillota</taxon>
        <taxon>Bacilli</taxon>
        <taxon>Bacillales</taxon>
        <taxon>Anoxybacillaceae</taxon>
        <taxon>Saccharococcus</taxon>
    </lineage>
</organism>
<dbReference type="SUPFAM" id="SSF55874">
    <property type="entry name" value="ATPase domain of HSP90 chaperone/DNA topoisomerase II/histidine kinase"/>
    <property type="match status" value="1"/>
</dbReference>
<evidence type="ECO:0000313" key="1">
    <source>
        <dbReference type="EMBL" id="GAJ40621.1"/>
    </source>
</evidence>
<evidence type="ECO:0000313" key="2">
    <source>
        <dbReference type="Proteomes" id="UP000023561"/>
    </source>
</evidence>
<dbReference type="Gene3D" id="3.30.565.10">
    <property type="entry name" value="Histidine kinase-like ATPase, C-terminal domain"/>
    <property type="match status" value="1"/>
</dbReference>
<reference evidence="1 2" key="1">
    <citation type="submission" date="2014-04" db="EMBL/GenBank/DDBJ databases">
        <title>Whole genome shotgun sequence of Geobacillus caldoxylosilyticus NBRC 107762.</title>
        <authorList>
            <person name="Hosoyama A."/>
            <person name="Hosoyama Y."/>
            <person name="Katano-Makiyama Y."/>
            <person name="Tsuchikane K."/>
            <person name="Ohji S."/>
            <person name="Ichikawa N."/>
            <person name="Yamazoe A."/>
            <person name="Fujita N."/>
        </authorList>
    </citation>
    <scope>NUCLEOTIDE SEQUENCE [LARGE SCALE GENOMIC DNA]</scope>
    <source>
        <strain evidence="1 2">NBRC 107762</strain>
    </source>
</reference>
<name>A0A023DHY8_9BACL</name>
<comment type="caution">
    <text evidence="1">The sequence shown here is derived from an EMBL/GenBank/DDBJ whole genome shotgun (WGS) entry which is preliminary data.</text>
</comment>
<keyword evidence="2" id="KW-1185">Reference proteome</keyword>
<dbReference type="InterPro" id="IPR036890">
    <property type="entry name" value="HATPase_C_sf"/>
</dbReference>